<organism evidence="1">
    <name type="scientific">Loa loa</name>
    <name type="common">Eye worm</name>
    <name type="synonym">Filaria loa</name>
    <dbReference type="NCBI Taxonomy" id="7209"/>
    <lineage>
        <taxon>Eukaryota</taxon>
        <taxon>Metazoa</taxon>
        <taxon>Ecdysozoa</taxon>
        <taxon>Nematoda</taxon>
        <taxon>Chromadorea</taxon>
        <taxon>Rhabditida</taxon>
        <taxon>Spirurina</taxon>
        <taxon>Spiruromorpha</taxon>
        <taxon>Filarioidea</taxon>
        <taxon>Onchocercidae</taxon>
        <taxon>Loa</taxon>
    </lineage>
</organism>
<dbReference type="RefSeq" id="XP_003138245.1">
    <property type="nucleotide sequence ID" value="XM_003138197.1"/>
</dbReference>
<sequence length="124" mass="13865">MASNSLSDKGIGGGPKICDADFGEFVYPKGQLLPVIFSRLRQNIPYITPLYVPNFPQRVKSLSDANDAMLQNKDLRFYGILLLTEIFAFSTSTGRITRAEQEWREIDNSPKRAIGCNVSIICSF</sequence>
<proteinExistence type="predicted"/>
<dbReference type="InParanoid" id="A0A1S0U6Z1"/>
<evidence type="ECO:0000313" key="1">
    <source>
        <dbReference type="EMBL" id="EFO25820.1"/>
    </source>
</evidence>
<accession>A0A1S0U6Z1</accession>
<dbReference type="GeneID" id="9940052"/>
<protein>
    <submittedName>
        <fullName evidence="1">Uncharacterized protein</fullName>
    </submittedName>
</protein>
<name>A0A1S0U6Z1_LOALO</name>
<gene>
    <name evidence="1" type="ORF">LOAG_02660</name>
</gene>
<dbReference type="CTD" id="9940052"/>
<dbReference type="KEGG" id="loa:LOAG_02660"/>
<reference evidence="1" key="1">
    <citation type="submission" date="2012-04" db="EMBL/GenBank/DDBJ databases">
        <title>The Genome Sequence of Loa loa.</title>
        <authorList>
            <consortium name="The Broad Institute Genome Sequencing Platform"/>
            <consortium name="Broad Institute Genome Sequencing Center for Infectious Disease"/>
            <person name="Nutman T.B."/>
            <person name="Fink D.L."/>
            <person name="Russ C."/>
            <person name="Young S."/>
            <person name="Zeng Q."/>
            <person name="Gargeya S."/>
            <person name="Alvarado L."/>
            <person name="Berlin A."/>
            <person name="Chapman S.B."/>
            <person name="Chen Z."/>
            <person name="Freedman E."/>
            <person name="Gellesch M."/>
            <person name="Goldberg J."/>
            <person name="Griggs A."/>
            <person name="Gujja S."/>
            <person name="Heilman E.R."/>
            <person name="Heiman D."/>
            <person name="Howarth C."/>
            <person name="Mehta T."/>
            <person name="Neiman D."/>
            <person name="Pearson M."/>
            <person name="Roberts A."/>
            <person name="Saif S."/>
            <person name="Shea T."/>
            <person name="Shenoy N."/>
            <person name="Sisk P."/>
            <person name="Stolte C."/>
            <person name="Sykes S."/>
            <person name="White J."/>
            <person name="Yandava C."/>
            <person name="Haas B."/>
            <person name="Henn M.R."/>
            <person name="Nusbaum C."/>
            <person name="Birren B."/>
        </authorList>
    </citation>
    <scope>NUCLEOTIDE SEQUENCE [LARGE SCALE GENOMIC DNA]</scope>
</reference>
<dbReference type="EMBL" id="JH712176">
    <property type="protein sequence ID" value="EFO25820.1"/>
    <property type="molecule type" value="Genomic_DNA"/>
</dbReference>
<dbReference type="AlphaFoldDB" id="A0A1S0U6Z1"/>